<feature type="region of interest" description="Disordered" evidence="2">
    <location>
        <begin position="184"/>
        <end position="234"/>
    </location>
</feature>
<comment type="caution">
    <text evidence="3">The sequence shown here is derived from an EMBL/GenBank/DDBJ whole genome shotgun (WGS) entry which is preliminary data.</text>
</comment>
<keyword evidence="1" id="KW-0175">Coiled coil</keyword>
<dbReference type="EMBL" id="BKCJ010068602">
    <property type="protein sequence ID" value="GEW67225.1"/>
    <property type="molecule type" value="Genomic_DNA"/>
</dbReference>
<gene>
    <name evidence="3" type="ORF">Tci_239201</name>
</gene>
<evidence type="ECO:0000313" key="3">
    <source>
        <dbReference type="EMBL" id="GEW67225.1"/>
    </source>
</evidence>
<reference evidence="3" key="1">
    <citation type="journal article" date="2019" name="Sci. Rep.">
        <title>Draft genome of Tanacetum cinerariifolium, the natural source of mosquito coil.</title>
        <authorList>
            <person name="Yamashiro T."/>
            <person name="Shiraishi A."/>
            <person name="Satake H."/>
            <person name="Nakayama K."/>
        </authorList>
    </citation>
    <scope>NUCLEOTIDE SEQUENCE</scope>
</reference>
<organism evidence="3">
    <name type="scientific">Tanacetum cinerariifolium</name>
    <name type="common">Dalmatian daisy</name>
    <name type="synonym">Chrysanthemum cinerariifolium</name>
    <dbReference type="NCBI Taxonomy" id="118510"/>
    <lineage>
        <taxon>Eukaryota</taxon>
        <taxon>Viridiplantae</taxon>
        <taxon>Streptophyta</taxon>
        <taxon>Embryophyta</taxon>
        <taxon>Tracheophyta</taxon>
        <taxon>Spermatophyta</taxon>
        <taxon>Magnoliopsida</taxon>
        <taxon>eudicotyledons</taxon>
        <taxon>Gunneridae</taxon>
        <taxon>Pentapetalae</taxon>
        <taxon>asterids</taxon>
        <taxon>campanulids</taxon>
        <taxon>Asterales</taxon>
        <taxon>Asteraceae</taxon>
        <taxon>Asteroideae</taxon>
        <taxon>Anthemideae</taxon>
        <taxon>Anthemidinae</taxon>
        <taxon>Tanacetum</taxon>
    </lineage>
</organism>
<evidence type="ECO:0000256" key="2">
    <source>
        <dbReference type="SAM" id="MobiDB-lite"/>
    </source>
</evidence>
<feature type="compositionally biased region" description="Polar residues" evidence="2">
    <location>
        <begin position="184"/>
        <end position="200"/>
    </location>
</feature>
<sequence>KRIFRYLKGQPKLGPGKCKKQTVVANSTTEAEYVAASSCCGQVQALVDKTKVIITEERIRSDLHFDDAEGTACLLNEEIFEGLARMGAKTTAWNEFSNTMASAIICLADNQKFNFSKYIFDNMINKLKEWQGIRRCVISSHTKKIFANMRRIGAGFSRVITPLFDSMMVQAAIDMGDIPVETHQTPIVDQPSTFKPQKPQNPRRKQRKEAKTSHDESEDEDYVPTPFSDPLPSGEDNSILNELMVFCISLQEYVLELQEAKAAQAKEIEDASKQGRMIEEIDHNAEIVLDVETQGRTNDDEMFRVDDLAIEEVVMETTTGIKDSASPTTDVTKDEITMAQALVALKSAKVVVQEQEMSTTIPAAATIVTTVVLTPRAKGKAKMIETEVPLKKKEQMRIDEEYARKIQAEEQEAARLSRAQQDEEANNSWDNMQAMMDVDRLLAERLQARERKEFSNVQKARLLAELIEKRKKHFDALRALEKRSKPPTKTQMKRQMSTYLRHMGVYKQSHLKGRSFDEIKELFDKEMRNVNDFVAMDSEAQKRIVDDSEELRKCIEIVPDDGDEVLIEATPISSRSPTIINYKIHNEGKKTYFKIIIIDGNSQAYQTFEKMFKNFNREDLEVLWAIVKERFKKEKLVDDMDNILFRTIKTMFEHHVEDTIWNYQQGLAKVKNWKLFESYGVYYITMQSIIYYLMVEKVYPLTRNALH</sequence>
<proteinExistence type="predicted"/>
<accession>A0A699GVZ2</accession>
<protein>
    <recommendedName>
        <fullName evidence="4">Synaptobrevin, longin-like domain protein</fullName>
    </recommendedName>
</protein>
<evidence type="ECO:0008006" key="4">
    <source>
        <dbReference type="Google" id="ProtNLM"/>
    </source>
</evidence>
<feature type="coiled-coil region" evidence="1">
    <location>
        <begin position="391"/>
        <end position="426"/>
    </location>
</feature>
<feature type="non-terminal residue" evidence="3">
    <location>
        <position position="1"/>
    </location>
</feature>
<name>A0A699GVZ2_TANCI</name>
<dbReference type="AlphaFoldDB" id="A0A699GVZ2"/>
<evidence type="ECO:0000256" key="1">
    <source>
        <dbReference type="SAM" id="Coils"/>
    </source>
</evidence>